<dbReference type="Proteomes" id="UP001374579">
    <property type="component" value="Unassembled WGS sequence"/>
</dbReference>
<reference evidence="14 15" key="1">
    <citation type="submission" date="2024-02" db="EMBL/GenBank/DDBJ databases">
        <title>Chromosome-scale genome assembly of the rough periwinkle Littorina saxatilis.</title>
        <authorList>
            <person name="De Jode A."/>
            <person name="Faria R."/>
            <person name="Formenti G."/>
            <person name="Sims Y."/>
            <person name="Smith T.P."/>
            <person name="Tracey A."/>
            <person name="Wood J.M.D."/>
            <person name="Zagrodzka Z.B."/>
            <person name="Johannesson K."/>
            <person name="Butlin R.K."/>
            <person name="Leder E.H."/>
        </authorList>
    </citation>
    <scope>NUCLEOTIDE SEQUENCE [LARGE SCALE GENOMIC DNA]</scope>
    <source>
        <strain evidence="14">Snail1</strain>
        <tissue evidence="14">Muscle</tissue>
    </source>
</reference>
<feature type="compositionally biased region" description="Polar residues" evidence="12">
    <location>
        <begin position="92"/>
        <end position="105"/>
    </location>
</feature>
<evidence type="ECO:0000256" key="11">
    <source>
        <dbReference type="ARBA" id="ARBA00032711"/>
    </source>
</evidence>
<dbReference type="GO" id="GO:0006890">
    <property type="term" value="P:retrograde vesicle-mediated transport, Golgi to endoplasmic reticulum"/>
    <property type="evidence" value="ECO:0007669"/>
    <property type="project" value="TreeGrafter"/>
</dbReference>
<keyword evidence="10 13" id="KW-0472">Membrane</keyword>
<dbReference type="CDD" id="cd15860">
    <property type="entry name" value="SNARE_USE1"/>
    <property type="match status" value="1"/>
</dbReference>
<evidence type="ECO:0000256" key="12">
    <source>
        <dbReference type="SAM" id="MobiDB-lite"/>
    </source>
</evidence>
<dbReference type="AlphaFoldDB" id="A0AAN9C4S6"/>
<evidence type="ECO:0000256" key="3">
    <source>
        <dbReference type="ARBA" id="ARBA00015843"/>
    </source>
</evidence>
<evidence type="ECO:0000256" key="6">
    <source>
        <dbReference type="ARBA" id="ARBA00022824"/>
    </source>
</evidence>
<evidence type="ECO:0000256" key="2">
    <source>
        <dbReference type="ARBA" id="ARBA00007891"/>
    </source>
</evidence>
<proteinExistence type="inferred from homology"/>
<keyword evidence="7" id="KW-0931">ER-Golgi transport</keyword>
<keyword evidence="8" id="KW-0653">Protein transport</keyword>
<dbReference type="InterPro" id="IPR019150">
    <property type="entry name" value="Vesicle_transport_protein_Use1"/>
</dbReference>
<dbReference type="PANTHER" id="PTHR13050">
    <property type="entry name" value="USE1-LIKE PROTEIN"/>
    <property type="match status" value="1"/>
</dbReference>
<name>A0AAN9C4S6_9CAEN</name>
<evidence type="ECO:0000256" key="7">
    <source>
        <dbReference type="ARBA" id="ARBA00022892"/>
    </source>
</evidence>
<evidence type="ECO:0000256" key="4">
    <source>
        <dbReference type="ARBA" id="ARBA00022448"/>
    </source>
</evidence>
<feature type="transmembrane region" description="Helical" evidence="13">
    <location>
        <begin position="220"/>
        <end position="243"/>
    </location>
</feature>
<comment type="similarity">
    <text evidence="2">Belongs to the USE1 family.</text>
</comment>
<comment type="subcellular location">
    <subcellularLocation>
        <location evidence="1">Endoplasmic reticulum membrane</location>
        <topology evidence="1">Single-pass type IV membrane protein</topology>
    </subcellularLocation>
</comment>
<accession>A0AAN9C4S6</accession>
<gene>
    <name evidence="14" type="ORF">V1264_002302</name>
</gene>
<evidence type="ECO:0000256" key="13">
    <source>
        <dbReference type="SAM" id="Phobius"/>
    </source>
</evidence>
<dbReference type="EMBL" id="JBAMIC010000001">
    <property type="protein sequence ID" value="KAK7116664.1"/>
    <property type="molecule type" value="Genomic_DNA"/>
</dbReference>
<dbReference type="GO" id="GO:0031201">
    <property type="term" value="C:SNARE complex"/>
    <property type="evidence" value="ECO:0007669"/>
    <property type="project" value="TreeGrafter"/>
</dbReference>
<evidence type="ECO:0000256" key="8">
    <source>
        <dbReference type="ARBA" id="ARBA00022927"/>
    </source>
</evidence>
<evidence type="ECO:0000256" key="9">
    <source>
        <dbReference type="ARBA" id="ARBA00022989"/>
    </source>
</evidence>
<evidence type="ECO:0000313" key="15">
    <source>
        <dbReference type="Proteomes" id="UP001374579"/>
    </source>
</evidence>
<dbReference type="GO" id="GO:0015031">
    <property type="term" value="P:protein transport"/>
    <property type="evidence" value="ECO:0007669"/>
    <property type="project" value="UniProtKB-KW"/>
</dbReference>
<comment type="caution">
    <text evidence="14">The sequence shown here is derived from an EMBL/GenBank/DDBJ whole genome shotgun (WGS) entry which is preliminary data.</text>
</comment>
<dbReference type="GO" id="GO:0005789">
    <property type="term" value="C:endoplasmic reticulum membrane"/>
    <property type="evidence" value="ECO:0007669"/>
    <property type="project" value="UniProtKB-SubCell"/>
</dbReference>
<dbReference type="Pfam" id="PF09753">
    <property type="entry name" value="Use1"/>
    <property type="match status" value="1"/>
</dbReference>
<evidence type="ECO:0000313" key="14">
    <source>
        <dbReference type="EMBL" id="KAK7116664.1"/>
    </source>
</evidence>
<keyword evidence="15" id="KW-1185">Reference proteome</keyword>
<sequence length="245" mass="27773">MAGSTRLEINFNRLLHRCEAMAAEKEQKNWRLEKYIGALQDQLADMKKAHSRPPQEALTEYHKKVELLKGLIELEKMPPGAEKALATERLQPVTSGPNNAPSRQLQARAKVQGQEDMRQELLGTKNAQDTDLRQRGLKGGSTDASDIDSLLQHHHRIQERLADEMLAHARALKQNVTSAGQVVREDTKKLGESTKLADTNYSKLQSESERLVGFTQSCSWWVWIMLLCVIITFLAMIVFMKIFPK</sequence>
<evidence type="ECO:0000256" key="1">
    <source>
        <dbReference type="ARBA" id="ARBA00004163"/>
    </source>
</evidence>
<protein>
    <recommendedName>
        <fullName evidence="3">Vesicle transport protein USE1</fullName>
    </recommendedName>
    <alternativeName>
        <fullName evidence="11">USE1-like protein</fullName>
    </alternativeName>
</protein>
<keyword evidence="4" id="KW-0813">Transport</keyword>
<keyword evidence="9 13" id="KW-1133">Transmembrane helix</keyword>
<evidence type="ECO:0000256" key="10">
    <source>
        <dbReference type="ARBA" id="ARBA00023136"/>
    </source>
</evidence>
<dbReference type="GO" id="GO:0005484">
    <property type="term" value="F:SNAP receptor activity"/>
    <property type="evidence" value="ECO:0007669"/>
    <property type="project" value="TreeGrafter"/>
</dbReference>
<keyword evidence="5 13" id="KW-0812">Transmembrane</keyword>
<keyword evidence="6" id="KW-0256">Endoplasmic reticulum</keyword>
<dbReference type="PANTHER" id="PTHR13050:SF7">
    <property type="entry name" value="VESICLE TRANSPORT PROTEIN USE1"/>
    <property type="match status" value="1"/>
</dbReference>
<organism evidence="14 15">
    <name type="scientific">Littorina saxatilis</name>
    <dbReference type="NCBI Taxonomy" id="31220"/>
    <lineage>
        <taxon>Eukaryota</taxon>
        <taxon>Metazoa</taxon>
        <taxon>Spiralia</taxon>
        <taxon>Lophotrochozoa</taxon>
        <taxon>Mollusca</taxon>
        <taxon>Gastropoda</taxon>
        <taxon>Caenogastropoda</taxon>
        <taxon>Littorinimorpha</taxon>
        <taxon>Littorinoidea</taxon>
        <taxon>Littorinidae</taxon>
        <taxon>Littorina</taxon>
    </lineage>
</organism>
<evidence type="ECO:0000256" key="5">
    <source>
        <dbReference type="ARBA" id="ARBA00022692"/>
    </source>
</evidence>
<feature type="region of interest" description="Disordered" evidence="12">
    <location>
        <begin position="92"/>
        <end position="146"/>
    </location>
</feature>